<protein>
    <recommendedName>
        <fullName evidence="3">Reverse transcriptase domain-containing protein</fullName>
    </recommendedName>
</protein>
<dbReference type="PANTHER" id="PTHR37984:SF5">
    <property type="entry name" value="PROTEIN NYNRIN-LIKE"/>
    <property type="match status" value="1"/>
</dbReference>
<comment type="caution">
    <text evidence="1">The sequence shown here is derived from an EMBL/GenBank/DDBJ whole genome shotgun (WGS) entry which is preliminary data.</text>
</comment>
<evidence type="ECO:0000313" key="2">
    <source>
        <dbReference type="Proteomes" id="UP000288805"/>
    </source>
</evidence>
<dbReference type="Proteomes" id="UP000288805">
    <property type="component" value="Unassembled WGS sequence"/>
</dbReference>
<gene>
    <name evidence="1" type="ORF">CK203_065444</name>
</gene>
<dbReference type="Gene3D" id="3.30.70.270">
    <property type="match status" value="1"/>
</dbReference>
<organism evidence="1 2">
    <name type="scientific">Vitis vinifera</name>
    <name type="common">Grape</name>
    <dbReference type="NCBI Taxonomy" id="29760"/>
    <lineage>
        <taxon>Eukaryota</taxon>
        <taxon>Viridiplantae</taxon>
        <taxon>Streptophyta</taxon>
        <taxon>Embryophyta</taxon>
        <taxon>Tracheophyta</taxon>
        <taxon>Spermatophyta</taxon>
        <taxon>Magnoliopsida</taxon>
        <taxon>eudicotyledons</taxon>
        <taxon>Gunneridae</taxon>
        <taxon>Pentapetalae</taxon>
        <taxon>rosids</taxon>
        <taxon>Vitales</taxon>
        <taxon>Vitaceae</taxon>
        <taxon>Viteae</taxon>
        <taxon>Vitis</taxon>
    </lineage>
</organism>
<dbReference type="InterPro" id="IPR043128">
    <property type="entry name" value="Rev_trsase/Diguanyl_cyclase"/>
</dbReference>
<dbReference type="InterPro" id="IPR043502">
    <property type="entry name" value="DNA/RNA_pol_sf"/>
</dbReference>
<evidence type="ECO:0008006" key="3">
    <source>
        <dbReference type="Google" id="ProtNLM"/>
    </source>
</evidence>
<proteinExistence type="predicted"/>
<sequence length="442" mass="50198">MIGLVRYSVLVQVLRIQSSFNLLLGRPWIHEAGAIPSFLHQKYYRFSHSEDDLHLTGFTFDEHDERHVLPARLRIGRHQQGPCEFTFTVDHDIPYGLGYTPTEKDARYMARLRKDRMHLGIRIPKTPDVMIVAPPSHRLSQHVFVCFPEIVFDYDILMNTMIDVDGVTLPDACTDEMDMIGVGRILDAVPHSPHSDFDFFKVSMIDTDDVTLYDVCIDEMDMIALVIDDDDTLLLFTPDVITIEGAFDSVDPPFSFDTMSGFVTRFDDVVGGNNNDMSVFEYSPMSLHFPLIVPPTPMTYIHDVDDVRVPDGLLSDQSDFDLDSEEKKIKEEIQKQLNADFLSVVEYPESLANVVLIPKKDGKILMALEDRRRHLSSLSGALTTIGLRLNPKKCTFGMTSGKLLGHIVSERDIEVDPKKIRAILDMPAPRIEREIRGFLGRQ</sequence>
<dbReference type="AlphaFoldDB" id="A0A438G336"/>
<dbReference type="SUPFAM" id="SSF56672">
    <property type="entry name" value="DNA/RNA polymerases"/>
    <property type="match status" value="1"/>
</dbReference>
<reference evidence="1 2" key="1">
    <citation type="journal article" date="2018" name="PLoS Genet.">
        <title>Population sequencing reveals clonal diversity and ancestral inbreeding in the grapevine cultivar Chardonnay.</title>
        <authorList>
            <person name="Roach M.J."/>
            <person name="Johnson D.L."/>
            <person name="Bohlmann J."/>
            <person name="van Vuuren H.J."/>
            <person name="Jones S.J."/>
            <person name="Pretorius I.S."/>
            <person name="Schmidt S.A."/>
            <person name="Borneman A.R."/>
        </authorList>
    </citation>
    <scope>NUCLEOTIDE SEQUENCE [LARGE SCALE GENOMIC DNA]</scope>
    <source>
        <strain evidence="2">cv. Chardonnay</strain>
        <tissue evidence="1">Leaf</tissue>
    </source>
</reference>
<dbReference type="EMBL" id="QGNW01000640">
    <property type="protein sequence ID" value="RVW66619.1"/>
    <property type="molecule type" value="Genomic_DNA"/>
</dbReference>
<evidence type="ECO:0000313" key="1">
    <source>
        <dbReference type="EMBL" id="RVW66619.1"/>
    </source>
</evidence>
<name>A0A438G336_VITVI</name>
<dbReference type="InterPro" id="IPR050951">
    <property type="entry name" value="Retrovirus_Pol_polyprotein"/>
</dbReference>
<accession>A0A438G336</accession>
<dbReference type="PANTHER" id="PTHR37984">
    <property type="entry name" value="PROTEIN CBG26694"/>
    <property type="match status" value="1"/>
</dbReference>